<sequence length="52" mass="6247">MGIGYHQTQEKKWQILIHIPLLMPFFPQAINGWNNFKFLRGIYKDKNLTSNR</sequence>
<evidence type="ECO:0000313" key="2">
    <source>
        <dbReference type="Proteomes" id="UP000016511"/>
    </source>
</evidence>
<evidence type="ECO:0000313" key="1">
    <source>
        <dbReference type="EMBL" id="ERI09423.1"/>
    </source>
</evidence>
<reference evidence="1 2" key="1">
    <citation type="submission" date="2013-08" db="EMBL/GenBank/DDBJ databases">
        <authorList>
            <person name="Weinstock G."/>
            <person name="Sodergren E."/>
            <person name="Wylie T."/>
            <person name="Fulton L."/>
            <person name="Fulton R."/>
            <person name="Fronick C."/>
            <person name="O'Laughlin M."/>
            <person name="Godfrey J."/>
            <person name="Miner T."/>
            <person name="Herter B."/>
            <person name="Appelbaum E."/>
            <person name="Cordes M."/>
            <person name="Lek S."/>
            <person name="Wollam A."/>
            <person name="Pepin K.H."/>
            <person name="Palsikar V.B."/>
            <person name="Mitreva M."/>
            <person name="Wilson R.K."/>
        </authorList>
    </citation>
    <scope>NUCLEOTIDE SEQUENCE [LARGE SCALE GENOMIC DNA]</scope>
    <source>
        <strain evidence="1 2">ATCC 12856</strain>
    </source>
</reference>
<dbReference type="EMBL" id="AWSJ01000156">
    <property type="protein sequence ID" value="ERI09423.1"/>
    <property type="molecule type" value="Genomic_DNA"/>
</dbReference>
<dbReference type="STRING" id="649747.HMPREF0083_02501"/>
<keyword evidence="2" id="KW-1185">Reference proteome</keyword>
<protein>
    <submittedName>
        <fullName evidence="1">Uncharacterized protein</fullName>
    </submittedName>
</protein>
<name>U1X4F8_ANEAE</name>
<accession>U1X4F8</accession>
<dbReference type="HOGENOM" id="CLU_3076184_0_0_9"/>
<organism evidence="1 2">
    <name type="scientific">Aneurinibacillus aneurinilyticus ATCC 12856</name>
    <dbReference type="NCBI Taxonomy" id="649747"/>
    <lineage>
        <taxon>Bacteria</taxon>
        <taxon>Bacillati</taxon>
        <taxon>Bacillota</taxon>
        <taxon>Bacilli</taxon>
        <taxon>Bacillales</taxon>
        <taxon>Paenibacillaceae</taxon>
        <taxon>Aneurinibacillus group</taxon>
        <taxon>Aneurinibacillus</taxon>
    </lineage>
</organism>
<gene>
    <name evidence="1" type="ORF">HMPREF0083_02501</name>
</gene>
<dbReference type="Proteomes" id="UP000016511">
    <property type="component" value="Unassembled WGS sequence"/>
</dbReference>
<proteinExistence type="predicted"/>
<dbReference type="PATRIC" id="fig|649747.3.peg.2259"/>
<dbReference type="AlphaFoldDB" id="U1X4F8"/>
<comment type="caution">
    <text evidence="1">The sequence shown here is derived from an EMBL/GenBank/DDBJ whole genome shotgun (WGS) entry which is preliminary data.</text>
</comment>